<comment type="caution">
    <text evidence="1">The sequence shown here is derived from an EMBL/GenBank/DDBJ whole genome shotgun (WGS) entry which is preliminary data.</text>
</comment>
<proteinExistence type="predicted"/>
<reference evidence="1 2" key="1">
    <citation type="submission" date="2024-09" db="EMBL/GenBank/DDBJ databases">
        <authorList>
            <person name="Sun Q."/>
            <person name="Mori K."/>
        </authorList>
    </citation>
    <scope>NUCLEOTIDE SEQUENCE [LARGE SCALE GENOMIC DNA]</scope>
    <source>
        <strain evidence="1 2">CCM 7904</strain>
    </source>
</reference>
<dbReference type="InterPro" id="IPR009843">
    <property type="entry name" value="DUF1403"/>
</dbReference>
<organism evidence="1 2">
    <name type="scientific">Paracoccus rhizosphaerae</name>
    <dbReference type="NCBI Taxonomy" id="1133347"/>
    <lineage>
        <taxon>Bacteria</taxon>
        <taxon>Pseudomonadati</taxon>
        <taxon>Pseudomonadota</taxon>
        <taxon>Alphaproteobacteria</taxon>
        <taxon>Rhodobacterales</taxon>
        <taxon>Paracoccaceae</taxon>
        <taxon>Paracoccus</taxon>
    </lineage>
</organism>
<dbReference type="Pfam" id="PF07183">
    <property type="entry name" value="DUF1403"/>
    <property type="match status" value="1"/>
</dbReference>
<evidence type="ECO:0000313" key="1">
    <source>
        <dbReference type="EMBL" id="MFC0201224.1"/>
    </source>
</evidence>
<dbReference type="EMBL" id="JBHLWQ010000123">
    <property type="protein sequence ID" value="MFC0201224.1"/>
    <property type="molecule type" value="Genomic_DNA"/>
</dbReference>
<dbReference type="RefSeq" id="WP_265508280.1">
    <property type="nucleotide sequence ID" value="NZ_JAOTBE010000067.1"/>
</dbReference>
<gene>
    <name evidence="1" type="ORF">ACFFIZ_13150</name>
</gene>
<name>A0ABV6CKG9_9RHOB</name>
<dbReference type="Proteomes" id="UP001589795">
    <property type="component" value="Unassembled WGS sequence"/>
</dbReference>
<sequence length="167" mass="17740">MHPLVRGCLAGLLWRRAGLSPPDRVIDPAVFAGRLMAQGCERLRFAPLGSAGRRVWTAGGDVAARLAGHLAAVAAGARAGRDEIRRLDNWAAEARRAIEGIRGANADRVITVPAARPLVSAEDVATGAGISRMTAERMLNRMTEIGVIREITGASRFRLWRAGLAAA</sequence>
<accession>A0ABV6CKG9</accession>
<keyword evidence="2" id="KW-1185">Reference proteome</keyword>
<evidence type="ECO:0000313" key="2">
    <source>
        <dbReference type="Proteomes" id="UP001589795"/>
    </source>
</evidence>
<protein>
    <submittedName>
        <fullName evidence="1">DUF1403 family protein</fullName>
    </submittedName>
</protein>